<dbReference type="AlphaFoldDB" id="A0A5B7K977"/>
<reference evidence="1 2" key="1">
    <citation type="submission" date="2019-05" db="EMBL/GenBank/DDBJ databases">
        <title>Another draft genome of Portunus trituberculatus and its Hox gene families provides insights of decapod evolution.</title>
        <authorList>
            <person name="Jeong J.-H."/>
            <person name="Song I."/>
            <person name="Kim S."/>
            <person name="Choi T."/>
            <person name="Kim D."/>
            <person name="Ryu S."/>
            <person name="Kim W."/>
        </authorList>
    </citation>
    <scope>NUCLEOTIDE SEQUENCE [LARGE SCALE GENOMIC DNA]</scope>
    <source>
        <tissue evidence="1">Muscle</tissue>
    </source>
</reference>
<evidence type="ECO:0000313" key="2">
    <source>
        <dbReference type="Proteomes" id="UP000324222"/>
    </source>
</evidence>
<protein>
    <submittedName>
        <fullName evidence="1">Uncharacterized protein</fullName>
    </submittedName>
</protein>
<dbReference type="EMBL" id="VSRR010144720">
    <property type="protein sequence ID" value="MPD05163.1"/>
    <property type="molecule type" value="Genomic_DNA"/>
</dbReference>
<comment type="caution">
    <text evidence="1">The sequence shown here is derived from an EMBL/GenBank/DDBJ whole genome shotgun (WGS) entry which is preliminary data.</text>
</comment>
<keyword evidence="2" id="KW-1185">Reference proteome</keyword>
<organism evidence="1 2">
    <name type="scientific">Portunus trituberculatus</name>
    <name type="common">Swimming crab</name>
    <name type="synonym">Neptunus trituberculatus</name>
    <dbReference type="NCBI Taxonomy" id="210409"/>
    <lineage>
        <taxon>Eukaryota</taxon>
        <taxon>Metazoa</taxon>
        <taxon>Ecdysozoa</taxon>
        <taxon>Arthropoda</taxon>
        <taxon>Crustacea</taxon>
        <taxon>Multicrustacea</taxon>
        <taxon>Malacostraca</taxon>
        <taxon>Eumalacostraca</taxon>
        <taxon>Eucarida</taxon>
        <taxon>Decapoda</taxon>
        <taxon>Pleocyemata</taxon>
        <taxon>Brachyura</taxon>
        <taxon>Eubrachyura</taxon>
        <taxon>Portunoidea</taxon>
        <taxon>Portunidae</taxon>
        <taxon>Portuninae</taxon>
        <taxon>Portunus</taxon>
    </lineage>
</organism>
<gene>
    <name evidence="1" type="ORF">E2C01_100894</name>
</gene>
<dbReference type="Proteomes" id="UP000324222">
    <property type="component" value="Unassembled WGS sequence"/>
</dbReference>
<evidence type="ECO:0000313" key="1">
    <source>
        <dbReference type="EMBL" id="MPD05163.1"/>
    </source>
</evidence>
<proteinExistence type="predicted"/>
<accession>A0A5B7K977</accession>
<name>A0A5B7K977_PORTR</name>
<sequence>MARIVLRSHSTGREQMGIRLVLSGRILILNSTITTTTTTTTIIIINKFNTKIFFNHSSSNNTLSTFTTINSITNILPSLQRMMTM</sequence>